<keyword evidence="2" id="KW-0436">Ligase</keyword>
<proteinExistence type="predicted"/>
<dbReference type="Proteomes" id="UP001521209">
    <property type="component" value="Unassembled WGS sequence"/>
</dbReference>
<dbReference type="InterPro" id="IPR024173">
    <property type="entry name" value="Pesterase_MJ0037-like"/>
</dbReference>
<dbReference type="InterPro" id="IPR026336">
    <property type="entry name" value="PdeM-like"/>
</dbReference>
<dbReference type="EC" id="3.1.-.-" evidence="2"/>
<evidence type="ECO:0000313" key="3">
    <source>
        <dbReference type="Proteomes" id="UP001521209"/>
    </source>
</evidence>
<feature type="domain" description="Calcineurin-like phosphoesterase" evidence="1">
    <location>
        <begin position="27"/>
        <end position="139"/>
    </location>
</feature>
<evidence type="ECO:0000259" key="1">
    <source>
        <dbReference type="Pfam" id="PF00149"/>
    </source>
</evidence>
<dbReference type="InterPro" id="IPR004843">
    <property type="entry name" value="Calcineurin-like_PHP"/>
</dbReference>
<dbReference type="RefSeq" id="WP_235703176.1">
    <property type="nucleotide sequence ID" value="NZ_JAKGBZ010000006.1"/>
</dbReference>
<keyword evidence="2" id="KW-0540">Nuclease</keyword>
<dbReference type="SUPFAM" id="SSF56300">
    <property type="entry name" value="Metallo-dependent phosphatases"/>
    <property type="match status" value="1"/>
</dbReference>
<comment type="caution">
    <text evidence="2">The sequence shown here is derived from an EMBL/GenBank/DDBJ whole genome shotgun (WGS) entry which is preliminary data.</text>
</comment>
<accession>A0ABS9DWV7</accession>
<reference evidence="2 3" key="1">
    <citation type="submission" date="2022-01" db="EMBL/GenBank/DDBJ databases">
        <authorList>
            <person name="Won M."/>
            <person name="Kim S.-J."/>
            <person name="Kwon S.-W."/>
        </authorList>
    </citation>
    <scope>NUCLEOTIDE SEQUENCE [LARGE SCALE GENOMIC DNA]</scope>
    <source>
        <strain evidence="2 3">KCTC 23505</strain>
    </source>
</reference>
<dbReference type="PANTHER" id="PTHR39323">
    <property type="entry name" value="BLR1149 PROTEIN"/>
    <property type="match status" value="1"/>
</dbReference>
<keyword evidence="2" id="KW-0255">Endonuclease</keyword>
<keyword evidence="3" id="KW-1185">Reference proteome</keyword>
<dbReference type="Pfam" id="PF00149">
    <property type="entry name" value="Metallophos"/>
    <property type="match status" value="1"/>
</dbReference>
<name>A0ABS9DWV7_9PROT</name>
<dbReference type="PIRSF" id="PIRSF000887">
    <property type="entry name" value="Pesterase_MJ0037"/>
    <property type="match status" value="1"/>
</dbReference>
<dbReference type="EMBL" id="JAKGBZ010000006">
    <property type="protein sequence ID" value="MCF3945942.1"/>
    <property type="molecule type" value="Genomic_DNA"/>
</dbReference>
<keyword evidence="2" id="KW-0378">Hydrolase</keyword>
<dbReference type="GO" id="GO:0004519">
    <property type="term" value="F:endonuclease activity"/>
    <property type="evidence" value="ECO:0007669"/>
    <property type="project" value="UniProtKB-KW"/>
</dbReference>
<dbReference type="GO" id="GO:0016874">
    <property type="term" value="F:ligase activity"/>
    <property type="evidence" value="ECO:0007669"/>
    <property type="project" value="UniProtKB-KW"/>
</dbReference>
<dbReference type="NCBIfam" id="TIGR04123">
    <property type="entry name" value="P_estr_lig_assc"/>
    <property type="match status" value="1"/>
</dbReference>
<dbReference type="GO" id="GO:0016787">
    <property type="term" value="F:hydrolase activity"/>
    <property type="evidence" value="ECO:0007669"/>
    <property type="project" value="UniProtKB-KW"/>
</dbReference>
<dbReference type="PANTHER" id="PTHR39323:SF1">
    <property type="entry name" value="BLR1149 PROTEIN"/>
    <property type="match status" value="1"/>
</dbReference>
<evidence type="ECO:0000313" key="2">
    <source>
        <dbReference type="EMBL" id="MCF3945942.1"/>
    </source>
</evidence>
<gene>
    <name evidence="2" type="primary">pdeM</name>
    <name evidence="2" type="ORF">L2A60_04485</name>
</gene>
<sequence>MIAAPIHRASERFLLDPSGAVVWPASRTIIVADLHLEKASSLATRGSLLPPYDSRTTLDRLTLLLSRYAPERVIALGDSFHDPLGLARMAPDDAGRLARLESEQKFIWIAGNHDPAESAMIELREKNFTFRHEASRLAPGEIEFSGHFHPKARIATRGAAIARPCFVADAHRILLPAFGAYAGGLDVTSPPIRALFPRGGQVFLLSRDRIYTFPLAHAAKAS</sequence>
<dbReference type="InterPro" id="IPR029052">
    <property type="entry name" value="Metallo-depent_PP-like"/>
</dbReference>
<protein>
    <submittedName>
        <fullName evidence="2">Ligase-associated DNA damage response endonuclease PdeM</fullName>
        <ecNumber evidence="2">3.1.-.-</ecNumber>
    </submittedName>
</protein>
<dbReference type="Gene3D" id="3.60.21.10">
    <property type="match status" value="1"/>
</dbReference>
<organism evidence="2 3">
    <name type="scientific">Acidiphilium iwatense</name>
    <dbReference type="NCBI Taxonomy" id="768198"/>
    <lineage>
        <taxon>Bacteria</taxon>
        <taxon>Pseudomonadati</taxon>
        <taxon>Pseudomonadota</taxon>
        <taxon>Alphaproteobacteria</taxon>
        <taxon>Acetobacterales</taxon>
        <taxon>Acidocellaceae</taxon>
        <taxon>Acidiphilium</taxon>
    </lineage>
</organism>